<reference evidence="1" key="1">
    <citation type="journal article" date="2023" name="Mol. Phylogenet. Evol.">
        <title>Genome-scale phylogeny and comparative genomics of the fungal order Sordariales.</title>
        <authorList>
            <person name="Hensen N."/>
            <person name="Bonometti L."/>
            <person name="Westerberg I."/>
            <person name="Brannstrom I.O."/>
            <person name="Guillou S."/>
            <person name="Cros-Aarteil S."/>
            <person name="Calhoun S."/>
            <person name="Haridas S."/>
            <person name="Kuo A."/>
            <person name="Mondo S."/>
            <person name="Pangilinan J."/>
            <person name="Riley R."/>
            <person name="LaButti K."/>
            <person name="Andreopoulos B."/>
            <person name="Lipzen A."/>
            <person name="Chen C."/>
            <person name="Yan M."/>
            <person name="Daum C."/>
            <person name="Ng V."/>
            <person name="Clum A."/>
            <person name="Steindorff A."/>
            <person name="Ohm R.A."/>
            <person name="Martin F."/>
            <person name="Silar P."/>
            <person name="Natvig D.O."/>
            <person name="Lalanne C."/>
            <person name="Gautier V."/>
            <person name="Ament-Velasquez S.L."/>
            <person name="Kruys A."/>
            <person name="Hutchinson M.I."/>
            <person name="Powell A.J."/>
            <person name="Barry K."/>
            <person name="Miller A.N."/>
            <person name="Grigoriev I.V."/>
            <person name="Debuchy R."/>
            <person name="Gladieux P."/>
            <person name="Hiltunen Thoren M."/>
            <person name="Johannesson H."/>
        </authorList>
    </citation>
    <scope>NUCLEOTIDE SEQUENCE</scope>
    <source>
        <strain evidence="1">CBS 315.58</strain>
    </source>
</reference>
<dbReference type="EMBL" id="MU863999">
    <property type="protein sequence ID" value="KAK4195878.1"/>
    <property type="molecule type" value="Genomic_DNA"/>
</dbReference>
<protein>
    <submittedName>
        <fullName evidence="1">Uncharacterized protein</fullName>
    </submittedName>
</protein>
<reference evidence="1" key="2">
    <citation type="submission" date="2023-05" db="EMBL/GenBank/DDBJ databases">
        <authorList>
            <consortium name="Lawrence Berkeley National Laboratory"/>
            <person name="Steindorff A."/>
            <person name="Hensen N."/>
            <person name="Bonometti L."/>
            <person name="Westerberg I."/>
            <person name="Brannstrom I.O."/>
            <person name="Guillou S."/>
            <person name="Cros-Aarteil S."/>
            <person name="Calhoun S."/>
            <person name="Haridas S."/>
            <person name="Kuo A."/>
            <person name="Mondo S."/>
            <person name="Pangilinan J."/>
            <person name="Riley R."/>
            <person name="Labutti K."/>
            <person name="Andreopoulos B."/>
            <person name="Lipzen A."/>
            <person name="Chen C."/>
            <person name="Yanf M."/>
            <person name="Daum C."/>
            <person name="Ng V."/>
            <person name="Clum A."/>
            <person name="Ohm R."/>
            <person name="Martin F."/>
            <person name="Silar P."/>
            <person name="Natvig D."/>
            <person name="Lalanne C."/>
            <person name="Gautier V."/>
            <person name="Ament-Velasquez S.L."/>
            <person name="Kruys A."/>
            <person name="Hutchinson M.I."/>
            <person name="Powell A.J."/>
            <person name="Barry K."/>
            <person name="Miller A.N."/>
            <person name="Grigoriev I.V."/>
            <person name="Debuchy R."/>
            <person name="Gladieux P."/>
            <person name="Thoren M.H."/>
            <person name="Johannesson H."/>
        </authorList>
    </citation>
    <scope>NUCLEOTIDE SEQUENCE</scope>
    <source>
        <strain evidence="1">CBS 315.58</strain>
    </source>
</reference>
<gene>
    <name evidence="1" type="ORF">QBC40DRAFT_15050</name>
</gene>
<dbReference type="Proteomes" id="UP001303160">
    <property type="component" value="Unassembled WGS sequence"/>
</dbReference>
<proteinExistence type="predicted"/>
<organism evidence="1 2">
    <name type="scientific">Triangularia verruculosa</name>
    <dbReference type="NCBI Taxonomy" id="2587418"/>
    <lineage>
        <taxon>Eukaryota</taxon>
        <taxon>Fungi</taxon>
        <taxon>Dikarya</taxon>
        <taxon>Ascomycota</taxon>
        <taxon>Pezizomycotina</taxon>
        <taxon>Sordariomycetes</taxon>
        <taxon>Sordariomycetidae</taxon>
        <taxon>Sordariales</taxon>
        <taxon>Podosporaceae</taxon>
        <taxon>Triangularia</taxon>
    </lineage>
</organism>
<evidence type="ECO:0000313" key="2">
    <source>
        <dbReference type="Proteomes" id="UP001303160"/>
    </source>
</evidence>
<keyword evidence="2" id="KW-1185">Reference proteome</keyword>
<sequence>MPSFLDNDQTRDALRSEALPALADWLRTPTYATAHSIDLVQLCIGHGKLHCTQFIPRAWHRHDRLHNFGVDARVFDLPLRLRRPIGIVIFTLFGDTITQHSKGNEVADEVIKSTNGLHTASSSRKQLVGGNCHLTMLLRFFGSGGAQYAIRSPNARSLACSSPYMCGFGVTGPLLDTLLSFVPYIPPYPLCVLRPATHVEHRLGGRLMLYAAGLLTPWYRRGSYIGCGAYRGSCGMPWRWKVWGKWWW</sequence>
<name>A0AAN7AQR6_9PEZI</name>
<evidence type="ECO:0000313" key="1">
    <source>
        <dbReference type="EMBL" id="KAK4195878.1"/>
    </source>
</evidence>
<dbReference type="AlphaFoldDB" id="A0AAN7AQR6"/>
<accession>A0AAN7AQR6</accession>
<comment type="caution">
    <text evidence="1">The sequence shown here is derived from an EMBL/GenBank/DDBJ whole genome shotgun (WGS) entry which is preliminary data.</text>
</comment>